<keyword evidence="3" id="KW-1185">Reference proteome</keyword>
<accession>A0A839JW56</accession>
<proteinExistence type="predicted"/>
<evidence type="ECO:0000256" key="1">
    <source>
        <dbReference type="SAM" id="Phobius"/>
    </source>
</evidence>
<dbReference type="RefSeq" id="WP_228351272.1">
    <property type="nucleotide sequence ID" value="NZ_JACEGA010000001.1"/>
</dbReference>
<protein>
    <submittedName>
        <fullName evidence="2">DUF58 domain-containing protein</fullName>
    </submittedName>
</protein>
<comment type="caution">
    <text evidence="2">The sequence shown here is derived from an EMBL/GenBank/DDBJ whole genome shotgun (WGS) entry which is preliminary data.</text>
</comment>
<dbReference type="PANTHER" id="PTHR34351">
    <property type="entry name" value="SLR1927 PROTEIN-RELATED"/>
    <property type="match status" value="1"/>
</dbReference>
<keyword evidence="1" id="KW-0812">Transmembrane</keyword>
<reference evidence="2 3" key="1">
    <citation type="submission" date="2020-07" db="EMBL/GenBank/DDBJ databases">
        <title>Characterization and genome sequencing of isolate MD1, a novel member within the family Lachnospiraceae.</title>
        <authorList>
            <person name="Rettenmaier R."/>
            <person name="Di Bello L."/>
            <person name="Zinser C."/>
            <person name="Scheitz K."/>
            <person name="Liebl W."/>
            <person name="Zverlov V."/>
        </authorList>
    </citation>
    <scope>NUCLEOTIDE SEQUENCE [LARGE SCALE GENOMIC DNA]</scope>
    <source>
        <strain evidence="2 3">MD1</strain>
    </source>
</reference>
<feature type="transmembrane region" description="Helical" evidence="1">
    <location>
        <begin position="6"/>
        <end position="22"/>
    </location>
</feature>
<dbReference type="Proteomes" id="UP000574276">
    <property type="component" value="Unassembled WGS sequence"/>
</dbReference>
<gene>
    <name evidence="2" type="ORF">H0486_01120</name>
</gene>
<sequence>MLRNKLRYLFLLAFVGVLSILYNIYYMTIIFLTVAAMPLLMIGYIFYVSRKIDCKLFCSVHVVNKGEAIPISVQIYNPTIFPISNIKLFLTYKNTYSAKQYTKEIQISVDGRTGTSVSSKIYSDFAGNIEITLKKIRIYDYIKLFSVRRKNCEKGIVAVLPSYYELMGNNFTLKNNTIVESDHYSTVKSGDDPSEVFAIREYKEGDRLQRIHWKLSMKQNQLMIKEFSDPLNCSVLLFVNLGVPQGNNVLFYMDSILESALSLSYTLILNKQIHYLSWYDAKNEICRRIRIMQESELYEAMEGLLNSISYRNSVEAISNYLAEFGKEAYTDLFYITGELSEQEVNMLSHIRTQRSQIIYMSNLNKLSEREYMLDKVIQQSEAMGIGVFNVDASDIKKDMEQLRLE</sequence>
<evidence type="ECO:0000313" key="2">
    <source>
        <dbReference type="EMBL" id="MBB2181494.1"/>
    </source>
</evidence>
<feature type="transmembrane region" description="Helical" evidence="1">
    <location>
        <begin position="29"/>
        <end position="47"/>
    </location>
</feature>
<dbReference type="AlphaFoldDB" id="A0A839JW56"/>
<keyword evidence="1" id="KW-0472">Membrane</keyword>
<dbReference type="PANTHER" id="PTHR34351:SF1">
    <property type="entry name" value="SLR1927 PROTEIN"/>
    <property type="match status" value="1"/>
</dbReference>
<dbReference type="EMBL" id="JACEGA010000001">
    <property type="protein sequence ID" value="MBB2181494.1"/>
    <property type="molecule type" value="Genomic_DNA"/>
</dbReference>
<evidence type="ECO:0000313" key="3">
    <source>
        <dbReference type="Proteomes" id="UP000574276"/>
    </source>
</evidence>
<name>A0A839JW56_9FIRM</name>
<keyword evidence="1" id="KW-1133">Transmembrane helix</keyword>
<organism evidence="2 3">
    <name type="scientific">Variimorphobacter saccharofermentans</name>
    <dbReference type="NCBI Taxonomy" id="2755051"/>
    <lineage>
        <taxon>Bacteria</taxon>
        <taxon>Bacillati</taxon>
        <taxon>Bacillota</taxon>
        <taxon>Clostridia</taxon>
        <taxon>Lachnospirales</taxon>
        <taxon>Lachnospiraceae</taxon>
        <taxon>Variimorphobacter</taxon>
    </lineage>
</organism>